<dbReference type="InterPro" id="IPR003661">
    <property type="entry name" value="HisK_dim/P_dom"/>
</dbReference>
<evidence type="ECO:0000313" key="15">
    <source>
        <dbReference type="Proteomes" id="UP000622638"/>
    </source>
</evidence>
<comment type="catalytic activity">
    <reaction evidence="1">
        <text>ATP + protein L-histidine = ADP + protein N-phospho-L-histidine.</text>
        <dbReference type="EC" id="2.7.13.3"/>
    </reaction>
</comment>
<dbReference type="GO" id="GO:0000155">
    <property type="term" value="F:phosphorelay sensor kinase activity"/>
    <property type="evidence" value="ECO:0007669"/>
    <property type="project" value="InterPro"/>
</dbReference>
<keyword evidence="8 10" id="KW-1133">Transmembrane helix</keyword>
<evidence type="ECO:0000313" key="12">
    <source>
        <dbReference type="EMBL" id="GGC24634.1"/>
    </source>
</evidence>
<protein>
    <recommendedName>
        <fullName evidence="3">histidine kinase</fullName>
        <ecNumber evidence="3">2.7.13.3</ecNumber>
    </recommendedName>
</protein>
<dbReference type="RefSeq" id="WP_155472950.1">
    <property type="nucleotide sequence ID" value="NZ_BMKG01000043.1"/>
</dbReference>
<organism evidence="13 14">
    <name type="scientific">Pseudoduganella buxea</name>
    <dbReference type="NCBI Taxonomy" id="1949069"/>
    <lineage>
        <taxon>Bacteria</taxon>
        <taxon>Pseudomonadati</taxon>
        <taxon>Pseudomonadota</taxon>
        <taxon>Betaproteobacteria</taxon>
        <taxon>Burkholderiales</taxon>
        <taxon>Oxalobacteraceae</taxon>
        <taxon>Telluria group</taxon>
        <taxon>Pseudoduganella</taxon>
    </lineage>
</organism>
<reference evidence="13 14" key="3">
    <citation type="submission" date="2019-11" db="EMBL/GenBank/DDBJ databases">
        <title>Type strains purchased from KCTC, JCM and DSMZ.</title>
        <authorList>
            <person name="Lu H."/>
        </authorList>
    </citation>
    <scope>NUCLEOTIDE SEQUENCE [LARGE SCALE GENOMIC DNA]</scope>
    <source>
        <strain evidence="13 14">KCTC 52429</strain>
    </source>
</reference>
<evidence type="ECO:0000256" key="5">
    <source>
        <dbReference type="ARBA" id="ARBA00022679"/>
    </source>
</evidence>
<reference evidence="12" key="1">
    <citation type="journal article" date="2014" name="Int. J. Syst. Evol. Microbiol.">
        <title>Complete genome of a new Firmicutes species belonging to the dominant human colonic microbiota ('Ruminococcus bicirculans') reveals two chromosomes and a selective capacity to utilize plant glucans.</title>
        <authorList>
            <consortium name="NISC Comparative Sequencing Program"/>
            <person name="Wegmann U."/>
            <person name="Louis P."/>
            <person name="Goesmann A."/>
            <person name="Henrissat B."/>
            <person name="Duncan S.H."/>
            <person name="Flint H.J."/>
        </authorList>
    </citation>
    <scope>NUCLEOTIDE SEQUENCE</scope>
    <source>
        <strain evidence="12">CGMCC 1.15931</strain>
    </source>
</reference>
<reference evidence="12" key="4">
    <citation type="submission" date="2024-05" db="EMBL/GenBank/DDBJ databases">
        <authorList>
            <person name="Sun Q."/>
            <person name="Zhou Y."/>
        </authorList>
    </citation>
    <scope>NUCLEOTIDE SEQUENCE</scope>
    <source>
        <strain evidence="12">CGMCC 1.15931</strain>
    </source>
</reference>
<evidence type="ECO:0000256" key="8">
    <source>
        <dbReference type="ARBA" id="ARBA00022989"/>
    </source>
</evidence>
<dbReference type="InterPro" id="IPR050428">
    <property type="entry name" value="TCS_sensor_his_kinase"/>
</dbReference>
<dbReference type="Proteomes" id="UP000430634">
    <property type="component" value="Unassembled WGS sequence"/>
</dbReference>
<evidence type="ECO:0000256" key="9">
    <source>
        <dbReference type="ARBA" id="ARBA00023136"/>
    </source>
</evidence>
<dbReference type="SMART" id="SM00388">
    <property type="entry name" value="HisKA"/>
    <property type="match status" value="1"/>
</dbReference>
<dbReference type="SUPFAM" id="SSF55874">
    <property type="entry name" value="ATPase domain of HSP90 chaperone/DNA topoisomerase II/histidine kinase"/>
    <property type="match status" value="1"/>
</dbReference>
<dbReference type="SMART" id="SM00387">
    <property type="entry name" value="HATPase_c"/>
    <property type="match status" value="1"/>
</dbReference>
<dbReference type="CDD" id="cd00082">
    <property type="entry name" value="HisKA"/>
    <property type="match status" value="1"/>
</dbReference>
<evidence type="ECO:0000313" key="13">
    <source>
        <dbReference type="EMBL" id="MTV55691.1"/>
    </source>
</evidence>
<feature type="transmembrane region" description="Helical" evidence="10">
    <location>
        <begin position="28"/>
        <end position="49"/>
    </location>
</feature>
<dbReference type="Pfam" id="PF00512">
    <property type="entry name" value="HisKA"/>
    <property type="match status" value="1"/>
</dbReference>
<sequence length="429" mass="46359">MNGSLENQPASHKPASNKPDSMRRRITVAYLTFAAASSLFFAVIAALAVEGIEVRLVDERLEEVASWASPRFAGKLPVEMPAGISFHHGEGIPRSLRALPEGVQEVTVDGVDLHVLKGRDSLGTFVVVDHDSDYEQIELVVYSMFGIAFLGFLGCSLMLGRFVGNRVVNPIVELAGAVGARAEPLPLQERTDELGLLARTIAGHTDELRQFLDRERFFTGDVSHELRTPLTVIAGAAEVLMAQTEREPALYAPAERIYRAAREATDVTSMLLRLARSPEQLEWTTLSAAALARAEVLRYQPLVANRPLALRYLGGDDFTIHGVRELVLSAVGNLVRNACQYTENGVVEVSLAGGAVIVEDTGPGLPPAARARLNNEPIPLDARGSSGTGLGLGLVQRICVHLGASLLLRERPGGGTRFEIHFPPELTRS</sequence>
<evidence type="ECO:0000259" key="11">
    <source>
        <dbReference type="PROSITE" id="PS50109"/>
    </source>
</evidence>
<evidence type="ECO:0000256" key="4">
    <source>
        <dbReference type="ARBA" id="ARBA00022553"/>
    </source>
</evidence>
<comment type="caution">
    <text evidence="13">The sequence shown here is derived from an EMBL/GenBank/DDBJ whole genome shotgun (WGS) entry which is preliminary data.</text>
</comment>
<dbReference type="InterPro" id="IPR004358">
    <property type="entry name" value="Sig_transdc_His_kin-like_C"/>
</dbReference>
<dbReference type="PRINTS" id="PR00344">
    <property type="entry name" value="BCTRLSENSOR"/>
</dbReference>
<evidence type="ECO:0000256" key="6">
    <source>
        <dbReference type="ARBA" id="ARBA00022692"/>
    </source>
</evidence>
<proteinExistence type="predicted"/>
<evidence type="ECO:0000256" key="3">
    <source>
        <dbReference type="ARBA" id="ARBA00012438"/>
    </source>
</evidence>
<gene>
    <name evidence="12" type="ORF">GCM10011572_52600</name>
    <name evidence="13" type="ORF">GM672_23480</name>
</gene>
<dbReference type="PANTHER" id="PTHR45436">
    <property type="entry name" value="SENSOR HISTIDINE KINASE YKOH"/>
    <property type="match status" value="1"/>
</dbReference>
<evidence type="ECO:0000256" key="1">
    <source>
        <dbReference type="ARBA" id="ARBA00000085"/>
    </source>
</evidence>
<dbReference type="PANTHER" id="PTHR45436:SF16">
    <property type="entry name" value="HISTIDINE KINASE"/>
    <property type="match status" value="1"/>
</dbReference>
<keyword evidence="9 10" id="KW-0472">Membrane</keyword>
<dbReference type="EMBL" id="WNKZ01000097">
    <property type="protein sequence ID" value="MTV55691.1"/>
    <property type="molecule type" value="Genomic_DNA"/>
</dbReference>
<dbReference type="Pfam" id="PF02518">
    <property type="entry name" value="HATPase_c"/>
    <property type="match status" value="1"/>
</dbReference>
<evidence type="ECO:0000256" key="10">
    <source>
        <dbReference type="SAM" id="Phobius"/>
    </source>
</evidence>
<name>A0A6I3T2H4_9BURK</name>
<dbReference type="SUPFAM" id="SSF47384">
    <property type="entry name" value="Homodimeric domain of signal transducing histidine kinase"/>
    <property type="match status" value="1"/>
</dbReference>
<evidence type="ECO:0000256" key="2">
    <source>
        <dbReference type="ARBA" id="ARBA00004370"/>
    </source>
</evidence>
<keyword evidence="6 10" id="KW-0812">Transmembrane</keyword>
<feature type="domain" description="Histidine kinase" evidence="11">
    <location>
        <begin position="221"/>
        <end position="426"/>
    </location>
</feature>
<keyword evidence="5" id="KW-0808">Transferase</keyword>
<keyword evidence="4" id="KW-0597">Phosphoprotein</keyword>
<reference evidence="15" key="2">
    <citation type="journal article" date="2019" name="Int. J. Syst. Evol. Microbiol.">
        <title>The Global Catalogue of Microorganisms (GCM) 10K type strain sequencing project: providing services to taxonomists for standard genome sequencing and annotation.</title>
        <authorList>
            <consortium name="The Broad Institute Genomics Platform"/>
            <consortium name="The Broad Institute Genome Sequencing Center for Infectious Disease"/>
            <person name="Wu L."/>
            <person name="Ma J."/>
        </authorList>
    </citation>
    <scope>NUCLEOTIDE SEQUENCE [LARGE SCALE GENOMIC DNA]</scope>
    <source>
        <strain evidence="15">CGMCC 1.15931</strain>
    </source>
</reference>
<dbReference type="Proteomes" id="UP000622638">
    <property type="component" value="Unassembled WGS sequence"/>
</dbReference>
<dbReference type="AlphaFoldDB" id="A0A6I3T2H4"/>
<dbReference type="EMBL" id="BMKG01000043">
    <property type="protein sequence ID" value="GGC24634.1"/>
    <property type="molecule type" value="Genomic_DNA"/>
</dbReference>
<dbReference type="Gene3D" id="1.10.287.130">
    <property type="match status" value="1"/>
</dbReference>
<dbReference type="InterPro" id="IPR036890">
    <property type="entry name" value="HATPase_C_sf"/>
</dbReference>
<feature type="transmembrane region" description="Helical" evidence="10">
    <location>
        <begin position="139"/>
        <end position="159"/>
    </location>
</feature>
<keyword evidence="7 13" id="KW-0418">Kinase</keyword>
<dbReference type="PROSITE" id="PS50109">
    <property type="entry name" value="HIS_KIN"/>
    <property type="match status" value="1"/>
</dbReference>
<dbReference type="InterPro" id="IPR005467">
    <property type="entry name" value="His_kinase_dom"/>
</dbReference>
<dbReference type="OrthoDB" id="9121563at2"/>
<keyword evidence="15" id="KW-1185">Reference proteome</keyword>
<dbReference type="InterPro" id="IPR036097">
    <property type="entry name" value="HisK_dim/P_sf"/>
</dbReference>
<evidence type="ECO:0000313" key="14">
    <source>
        <dbReference type="Proteomes" id="UP000430634"/>
    </source>
</evidence>
<accession>A0A6I3T2H4</accession>
<dbReference type="InterPro" id="IPR003594">
    <property type="entry name" value="HATPase_dom"/>
</dbReference>
<dbReference type="Gene3D" id="3.30.565.10">
    <property type="entry name" value="Histidine kinase-like ATPase, C-terminal domain"/>
    <property type="match status" value="1"/>
</dbReference>
<comment type="subcellular location">
    <subcellularLocation>
        <location evidence="2">Membrane</location>
    </subcellularLocation>
</comment>
<dbReference type="EC" id="2.7.13.3" evidence="3"/>
<dbReference type="GO" id="GO:0005886">
    <property type="term" value="C:plasma membrane"/>
    <property type="evidence" value="ECO:0007669"/>
    <property type="project" value="TreeGrafter"/>
</dbReference>
<evidence type="ECO:0000256" key="7">
    <source>
        <dbReference type="ARBA" id="ARBA00022777"/>
    </source>
</evidence>